<evidence type="ECO:0000313" key="1">
    <source>
        <dbReference type="EMBL" id="PHK48646.1"/>
    </source>
</evidence>
<reference evidence="2" key="4">
    <citation type="submission" date="2022-03" db="EMBL/GenBank/DDBJ databases">
        <title>Complete Genome Sequence of Staphylococcus edaphicus strain CCM 8731.</title>
        <authorList>
            <person name="Rimmer C.O."/>
            <person name="Thomas J.C."/>
        </authorList>
    </citation>
    <scope>NUCLEOTIDE SEQUENCE</scope>
    <source>
        <strain evidence="2">CCM 8731</strain>
    </source>
</reference>
<evidence type="ECO:0000313" key="2">
    <source>
        <dbReference type="EMBL" id="UQW80941.1"/>
    </source>
</evidence>
<dbReference type="Proteomes" id="UP000223828">
    <property type="component" value="Unassembled WGS sequence"/>
</dbReference>
<dbReference type="Proteomes" id="UP001056588">
    <property type="component" value="Chromosome"/>
</dbReference>
<accession>A0A2C6WLL0</accession>
<reference evidence="1" key="3">
    <citation type="submission" date="2017-10" db="EMBL/GenBank/DDBJ databases">
        <authorList>
            <person name="Vrbovska V."/>
            <person name="Kovarovic V."/>
            <person name="Indrakova A."/>
        </authorList>
    </citation>
    <scope>NUCLEOTIDE SEQUENCE</scope>
    <source>
        <strain evidence="1">CCM 8730</strain>
    </source>
</reference>
<evidence type="ECO:0000313" key="4">
    <source>
        <dbReference type="Proteomes" id="UP001056588"/>
    </source>
</evidence>
<keyword evidence="4" id="KW-1185">Reference proteome</keyword>
<dbReference type="OrthoDB" id="9928378at2"/>
<dbReference type="RefSeq" id="WP_099091263.1">
    <property type="nucleotide sequence ID" value="NZ_CP093217.1"/>
</dbReference>
<sequence>MNCQIVLKNDVSVTVENFECVKAPRKVDGEMRLFKQEDIENLNLLDNVTYTIIGDTIFKIKGEQILYLHFN</sequence>
<gene>
    <name evidence="1" type="ORF">BTJ66_12455</name>
    <name evidence="2" type="ORF">MNY58_10165</name>
</gene>
<dbReference type="EMBL" id="CP093217">
    <property type="protein sequence ID" value="UQW80941.1"/>
    <property type="molecule type" value="Genomic_DNA"/>
</dbReference>
<evidence type="ECO:0000313" key="3">
    <source>
        <dbReference type="Proteomes" id="UP000223828"/>
    </source>
</evidence>
<name>A0A2C6WLL0_9STAP</name>
<dbReference type="AlphaFoldDB" id="A0A2C6WLL0"/>
<protein>
    <submittedName>
        <fullName evidence="1">Uncharacterized protein</fullName>
    </submittedName>
</protein>
<dbReference type="EMBL" id="MRZN01000028">
    <property type="protein sequence ID" value="PHK48646.1"/>
    <property type="molecule type" value="Genomic_DNA"/>
</dbReference>
<reference evidence="3" key="2">
    <citation type="submission" date="2017-10" db="EMBL/GenBank/DDBJ databases">
        <title>Staphylococcus edaphicus sp. nov., isolated in Antarctica, harbouring mecC gene and genomic islands essential in adaptation to extreme environment.</title>
        <authorList>
            <person name="Pantucek R."/>
            <person name="Sedlacek I."/>
            <person name="Indrakova A."/>
            <person name="Vrbovska V."/>
            <person name="Maslanova I."/>
            <person name="Kovarovic V."/>
            <person name="Svec P."/>
            <person name="Kralova S."/>
            <person name="Kristofova L."/>
            <person name="Keklakova J."/>
            <person name="Petras P."/>
            <person name="Doskar J."/>
        </authorList>
    </citation>
    <scope>NUCLEOTIDE SEQUENCE [LARGE SCALE GENOMIC DNA]</scope>
    <source>
        <strain evidence="3">CCM 5085</strain>
    </source>
</reference>
<organism evidence="1 3">
    <name type="scientific">Staphylococcus edaphicus</name>
    <dbReference type="NCBI Taxonomy" id="1955013"/>
    <lineage>
        <taxon>Bacteria</taxon>
        <taxon>Bacillati</taxon>
        <taxon>Bacillota</taxon>
        <taxon>Bacilli</taxon>
        <taxon>Bacillales</taxon>
        <taxon>Staphylococcaceae</taxon>
        <taxon>Staphylococcus</taxon>
    </lineage>
</organism>
<proteinExistence type="predicted"/>
<reference evidence="1" key="1">
    <citation type="journal article" date="2017" name="Appl. Environ. Microbiol.">
        <title>Staphylococcus edaphicus sp. nov., isolated in Antarctica, harbours mecC gene and genomic islands with suspected role in adaptation to extreme environment.</title>
        <authorList>
            <person name="Pantucek R."/>
            <person name="Sedlacek I."/>
            <person name="Indrakova A."/>
            <person name="Vrbovska V."/>
            <person name="Maslanova I."/>
            <person name="Kovarovic V."/>
            <person name="Svec P."/>
            <person name="Kralova S."/>
            <person name="Kristofova L."/>
            <person name="Keklakova J."/>
            <person name="Petras P."/>
            <person name="Doskar J."/>
        </authorList>
    </citation>
    <scope>NUCLEOTIDE SEQUENCE</scope>
    <source>
        <strain evidence="1">CCM 8730</strain>
    </source>
</reference>